<reference evidence="2 3" key="1">
    <citation type="submission" date="2021-02" db="EMBL/GenBank/DDBJ databases">
        <authorList>
            <person name="Han P."/>
        </authorList>
    </citation>
    <scope>NUCLEOTIDE SEQUENCE [LARGE SCALE GENOMIC DNA]</scope>
    <source>
        <strain evidence="2">Candidatus Nitrospira sp. ZN2</strain>
    </source>
</reference>
<proteinExistence type="predicted"/>
<name>A0ABM8S8I6_9BACT</name>
<accession>A0ABM8S8I6</accession>
<evidence type="ECO:0000313" key="2">
    <source>
        <dbReference type="EMBL" id="CAE6795128.1"/>
    </source>
</evidence>
<keyword evidence="3" id="KW-1185">Reference proteome</keyword>
<organism evidence="2 3">
    <name type="scientific">Nitrospira defluvii</name>
    <dbReference type="NCBI Taxonomy" id="330214"/>
    <lineage>
        <taxon>Bacteria</taxon>
        <taxon>Pseudomonadati</taxon>
        <taxon>Nitrospirota</taxon>
        <taxon>Nitrospiria</taxon>
        <taxon>Nitrospirales</taxon>
        <taxon>Nitrospiraceae</taxon>
        <taxon>Nitrospira</taxon>
    </lineage>
</organism>
<protein>
    <submittedName>
        <fullName evidence="2">Uncharacterized protein</fullName>
    </submittedName>
</protein>
<evidence type="ECO:0000256" key="1">
    <source>
        <dbReference type="SAM" id="MobiDB-lite"/>
    </source>
</evidence>
<comment type="caution">
    <text evidence="2">The sequence shown here is derived from an EMBL/GenBank/DDBJ whole genome shotgun (WGS) entry which is preliminary data.</text>
</comment>
<feature type="region of interest" description="Disordered" evidence="1">
    <location>
        <begin position="32"/>
        <end position="61"/>
    </location>
</feature>
<gene>
    <name evidence="2" type="ORF">NSPZN2_70053</name>
</gene>
<sequence>MSFDKRHLYERGFDGREGVRGDLLRFHKIGMNPENEDEHHKSEHAHNSLPTDVFLQRDSCE</sequence>
<dbReference type="EMBL" id="CAJNBJ010000020">
    <property type="protein sequence ID" value="CAE6795128.1"/>
    <property type="molecule type" value="Genomic_DNA"/>
</dbReference>
<evidence type="ECO:0000313" key="3">
    <source>
        <dbReference type="Proteomes" id="UP000675880"/>
    </source>
</evidence>
<feature type="compositionally biased region" description="Basic and acidic residues" evidence="1">
    <location>
        <begin position="37"/>
        <end position="46"/>
    </location>
</feature>
<dbReference type="Proteomes" id="UP000675880">
    <property type="component" value="Unassembled WGS sequence"/>
</dbReference>